<reference evidence="3 4" key="1">
    <citation type="submission" date="2023-04" db="EMBL/GenBank/DDBJ databases">
        <title>Spirochaete genome identified in red abalone sample constitutes a novel genus.</title>
        <authorList>
            <person name="Sharma S.P."/>
            <person name="Purcell C.M."/>
            <person name="Hyde J.R."/>
            <person name="Severin A.J."/>
        </authorList>
    </citation>
    <scope>NUCLEOTIDE SEQUENCE [LARGE SCALE GENOMIC DNA]</scope>
    <source>
        <strain evidence="3 4">SP-2023</strain>
    </source>
</reference>
<evidence type="ECO:0000313" key="3">
    <source>
        <dbReference type="EMBL" id="WGK69833.1"/>
    </source>
</evidence>
<evidence type="ECO:0000256" key="1">
    <source>
        <dbReference type="SAM" id="MobiDB-lite"/>
    </source>
</evidence>
<feature type="compositionally biased region" description="Low complexity" evidence="1">
    <location>
        <begin position="61"/>
        <end position="87"/>
    </location>
</feature>
<dbReference type="SUPFAM" id="SSF48452">
    <property type="entry name" value="TPR-like"/>
    <property type="match status" value="2"/>
</dbReference>
<dbReference type="NCBIfam" id="NF047371">
    <property type="entry name" value="FlcA_CTERM"/>
    <property type="match status" value="1"/>
</dbReference>
<feature type="transmembrane region" description="Helical" evidence="2">
    <location>
        <begin position="487"/>
        <end position="506"/>
    </location>
</feature>
<dbReference type="EMBL" id="CP123443">
    <property type="protein sequence ID" value="WGK69833.1"/>
    <property type="molecule type" value="Genomic_DNA"/>
</dbReference>
<feature type="compositionally biased region" description="Basic and acidic residues" evidence="1">
    <location>
        <begin position="109"/>
        <end position="118"/>
    </location>
</feature>
<dbReference type="NCBIfam" id="NF047372">
    <property type="entry name" value="FlcA_NTERM"/>
    <property type="match status" value="1"/>
</dbReference>
<dbReference type="RefSeq" id="WP_326928025.1">
    <property type="nucleotide sequence ID" value="NZ_CP123443.1"/>
</dbReference>
<sequence length="1086" mass="123537">MPSIQDLNAFKGVVNQFGNEPEVAQSKDEVLEDIQPGENSSPLMPELAAMREALEQENQAKAENQQQQTNEEAPPASVEEPETAPAEIVMSEEAVPTEDSDPDFDVNLPDDRADRVIEDADEPDADALVLPQTSDEPSDSGDTDPEPVTPFVPVNESFQIPGEPDEEEASDPEFPSESVYRMLDTGFGGLDSERLNADILEKKSGDGSAALEQPQSEAPAEEAPSADVGNERPEALSDLPVDENEAENELGLPEEPSEVATEAGGLSADSNPFVEPDFPEDMFPGDDGSLVEGVFEAGSPGDSPQANQESSGNADFLEVNDDPVFPNEDDDERDEGFLSPPEAAMSALDSIAQLEQALQQHRSIDLLNINEEHVEEENVYEELEFHISHEYAREFLLQLSSYPIALKLAIEEEIGENELDETTIETLVEMVSAGVDPRRVANYFFSQTGKRILLPKGHRYHAHDWDDINSRFDRQFAQIGFPLIQRAFLGVFLLAIFFWLPFYYIYRPVQSHLYYQRGYSEISQDHFDEAERYFTLASNGWPLFNDTFFVKGWPYRSWFLRYAEAYAARKDFVKSTSKLDETLRFYPDYRSAWFQYIGLLSQEMGEYAEAEEVIQQYYDRFGRDYDSLIVRGQNYLDWGDVDPVYYEEARQIFGATYGLESKDDLPLLYLLDYYIRTASYDNNETQLQKLTSFFLSADPTSLEVPSELFARVISRTADYYLRRGKVEVAKKLLLNAAQTSENSMEIYRSFARYYDMINDDEKKMEALNMSLFFLGYRDDRSTTLNLLEKFSLTKEHAQFVSGQNDTSFDASVVFNDLLVQLRAVEQRHLNIDRSEAADVYAMFGNFYYRNIPESLSAIPYYRKSIDLGIKDPYINYKLGHQFYQRRDFEPAVEQFLESQLKLTDNNKIKYALGNSLLQVGSYNSAQGILEEVYSSLQGELHQSFLIDPQHSQEARDRLFMLVRLANDLGVSYHSERLRSLNVNNEDTAMAYLIQGMGYLDILSREDTVSLKLPPELLFRPRLLTKKTINMLENAIPAQGLVPGSLPDRNLKEILENKISTPVSSEEIRPYWLDILDPIGLQKTMDY</sequence>
<dbReference type="InterPro" id="IPR058109">
    <property type="entry name" value="FlcA_C"/>
</dbReference>
<accession>A0ABY8MKV6</accession>
<evidence type="ECO:0000256" key="2">
    <source>
        <dbReference type="SAM" id="Phobius"/>
    </source>
</evidence>
<organism evidence="3 4">
    <name type="scientific">Candidatus Haliotispira prima</name>
    <dbReference type="NCBI Taxonomy" id="3034016"/>
    <lineage>
        <taxon>Bacteria</taxon>
        <taxon>Pseudomonadati</taxon>
        <taxon>Spirochaetota</taxon>
        <taxon>Spirochaetia</taxon>
        <taxon>Spirochaetales</taxon>
        <taxon>Spirochaetaceae</taxon>
        <taxon>Candidatus Haliotispira</taxon>
    </lineage>
</organism>
<feature type="region of interest" description="Disordered" evidence="1">
    <location>
        <begin position="18"/>
        <end position="339"/>
    </location>
</feature>
<protein>
    <recommendedName>
        <fullName evidence="5">Tetratricopeptide repeat protein</fullName>
    </recommendedName>
</protein>
<evidence type="ECO:0000313" key="4">
    <source>
        <dbReference type="Proteomes" id="UP001228690"/>
    </source>
</evidence>
<keyword evidence="2" id="KW-1133">Transmembrane helix</keyword>
<dbReference type="Proteomes" id="UP001228690">
    <property type="component" value="Chromosome"/>
</dbReference>
<gene>
    <name evidence="3" type="ORF">P0082_02935</name>
</gene>
<dbReference type="InterPro" id="IPR058123">
    <property type="entry name" value="FlcA_N"/>
</dbReference>
<proteinExistence type="predicted"/>
<dbReference type="Gene3D" id="1.25.40.10">
    <property type="entry name" value="Tetratricopeptide repeat domain"/>
    <property type="match status" value="2"/>
</dbReference>
<keyword evidence="2" id="KW-0812">Transmembrane</keyword>
<feature type="compositionally biased region" description="Acidic residues" evidence="1">
    <location>
        <begin position="136"/>
        <end position="145"/>
    </location>
</feature>
<feature type="compositionally biased region" description="Polar residues" evidence="1">
    <location>
        <begin position="302"/>
        <end position="313"/>
    </location>
</feature>
<feature type="compositionally biased region" description="Acidic residues" evidence="1">
    <location>
        <begin position="95"/>
        <end position="104"/>
    </location>
</feature>
<name>A0ABY8MKV6_9SPIO</name>
<feature type="compositionally biased region" description="Basic and acidic residues" evidence="1">
    <location>
        <begin position="191"/>
        <end position="205"/>
    </location>
</feature>
<dbReference type="InterPro" id="IPR011990">
    <property type="entry name" value="TPR-like_helical_dom_sf"/>
</dbReference>
<evidence type="ECO:0008006" key="5">
    <source>
        <dbReference type="Google" id="ProtNLM"/>
    </source>
</evidence>
<keyword evidence="4" id="KW-1185">Reference proteome</keyword>
<feature type="compositionally biased region" description="Low complexity" evidence="1">
    <location>
        <begin position="209"/>
        <end position="226"/>
    </location>
</feature>
<keyword evidence="2" id="KW-0472">Membrane</keyword>